<keyword evidence="4" id="KW-0808">Transferase</keyword>
<dbReference type="EMBL" id="JAMQBK010000092">
    <property type="protein sequence ID" value="MCM2374611.1"/>
    <property type="molecule type" value="Genomic_DNA"/>
</dbReference>
<evidence type="ECO:0000256" key="3">
    <source>
        <dbReference type="ARBA" id="ARBA00022676"/>
    </source>
</evidence>
<dbReference type="InterPro" id="IPR001173">
    <property type="entry name" value="Glyco_trans_2-like"/>
</dbReference>
<evidence type="ECO:0000256" key="2">
    <source>
        <dbReference type="ARBA" id="ARBA00022475"/>
    </source>
</evidence>
<keyword evidence="2" id="KW-1003">Cell membrane</keyword>
<evidence type="ECO:0000259" key="6">
    <source>
        <dbReference type="Pfam" id="PF00535"/>
    </source>
</evidence>
<gene>
    <name evidence="7" type="ORF">NB063_28655</name>
</gene>
<comment type="subcellular location">
    <subcellularLocation>
        <location evidence="1">Cell membrane</location>
    </subcellularLocation>
</comment>
<evidence type="ECO:0000313" key="8">
    <source>
        <dbReference type="Proteomes" id="UP001202961"/>
    </source>
</evidence>
<name>A0ABT0UCN5_9BACT</name>
<dbReference type="CDD" id="cd02522">
    <property type="entry name" value="GT_2_like_a"/>
    <property type="match status" value="1"/>
</dbReference>
<dbReference type="InterPro" id="IPR029044">
    <property type="entry name" value="Nucleotide-diphossugar_trans"/>
</dbReference>
<keyword evidence="3" id="KW-0328">Glycosyltransferase</keyword>
<comment type="caution">
    <text evidence="7">The sequence shown here is derived from an EMBL/GenBank/DDBJ whole genome shotgun (WGS) entry which is preliminary data.</text>
</comment>
<organism evidence="7 8">
    <name type="scientific">Aporhodopirellula aestuarii</name>
    <dbReference type="NCBI Taxonomy" id="2950107"/>
    <lineage>
        <taxon>Bacteria</taxon>
        <taxon>Pseudomonadati</taxon>
        <taxon>Planctomycetota</taxon>
        <taxon>Planctomycetia</taxon>
        <taxon>Pirellulales</taxon>
        <taxon>Pirellulaceae</taxon>
        <taxon>Aporhodopirellula</taxon>
    </lineage>
</organism>
<dbReference type="PANTHER" id="PTHR43646">
    <property type="entry name" value="GLYCOSYLTRANSFERASE"/>
    <property type="match status" value="1"/>
</dbReference>
<dbReference type="Gene3D" id="3.90.550.10">
    <property type="entry name" value="Spore Coat Polysaccharide Biosynthesis Protein SpsA, Chain A"/>
    <property type="match status" value="1"/>
</dbReference>
<reference evidence="7 8" key="1">
    <citation type="journal article" date="2022" name="Syst. Appl. Microbiol.">
        <title>Rhodopirellula aestuarii sp. nov., a novel member of the genus Rhodopirellula isolated from brackish sediments collected in the Tagus River estuary, Portugal.</title>
        <authorList>
            <person name="Vitorino I.R."/>
            <person name="Klimek D."/>
            <person name="Calusinska M."/>
            <person name="Lobo-da-Cunha A."/>
            <person name="Vasconcelos V."/>
            <person name="Lage O.M."/>
        </authorList>
    </citation>
    <scope>NUCLEOTIDE SEQUENCE [LARGE SCALE GENOMIC DNA]</scope>
    <source>
        <strain evidence="7 8">ICT_H3.1</strain>
    </source>
</reference>
<accession>A0ABT0UCN5</accession>
<dbReference type="SUPFAM" id="SSF53448">
    <property type="entry name" value="Nucleotide-diphospho-sugar transferases"/>
    <property type="match status" value="1"/>
</dbReference>
<feature type="domain" description="Glycosyltransferase 2-like" evidence="6">
    <location>
        <begin position="2"/>
        <end position="97"/>
    </location>
</feature>
<dbReference type="RefSeq" id="WP_250932556.1">
    <property type="nucleotide sequence ID" value="NZ_JAMQBK010000092.1"/>
</dbReference>
<keyword evidence="5" id="KW-0472">Membrane</keyword>
<protein>
    <submittedName>
        <fullName evidence="7">TIGR04283 family arsenosugar biosynthesis glycosyltransferase</fullName>
    </submittedName>
</protein>
<sequence length="228" mass="25963">MSVIIPTWNESKSIHRCLASASALRPLEIIVSDGGSEDGTCGKARRFAERCSSDVIVVDSPFGRGRQLAQGAAVARGDVLLFLHADSALDKHSLDQMRKAGWPAWGGFHQRITEPRWRFRLIEFGNALRVRTLGRVFGDQAIYVHRDWYDRAGGFAEVALMEDVLLSSRLRRMGRPRLLPGPVHVDPRRWLQRGVIRQTWLNWQIQVAFARGAAPDELRKRYDRTRHD</sequence>
<dbReference type="InterPro" id="IPR026461">
    <property type="entry name" value="Trfase_2_rSAM/seldom_assoc"/>
</dbReference>
<dbReference type="PANTHER" id="PTHR43646:SF2">
    <property type="entry name" value="GLYCOSYLTRANSFERASE 2-LIKE DOMAIN-CONTAINING PROTEIN"/>
    <property type="match status" value="1"/>
</dbReference>
<proteinExistence type="predicted"/>
<evidence type="ECO:0000313" key="7">
    <source>
        <dbReference type="EMBL" id="MCM2374611.1"/>
    </source>
</evidence>
<evidence type="ECO:0000256" key="1">
    <source>
        <dbReference type="ARBA" id="ARBA00004236"/>
    </source>
</evidence>
<evidence type="ECO:0000256" key="5">
    <source>
        <dbReference type="ARBA" id="ARBA00023136"/>
    </source>
</evidence>
<dbReference type="Proteomes" id="UP001202961">
    <property type="component" value="Unassembled WGS sequence"/>
</dbReference>
<dbReference type="Pfam" id="PF00535">
    <property type="entry name" value="Glycos_transf_2"/>
    <property type="match status" value="1"/>
</dbReference>
<dbReference type="NCBIfam" id="TIGR04283">
    <property type="entry name" value="glyco_like_mftF"/>
    <property type="match status" value="1"/>
</dbReference>
<keyword evidence="8" id="KW-1185">Reference proteome</keyword>
<evidence type="ECO:0000256" key="4">
    <source>
        <dbReference type="ARBA" id="ARBA00022679"/>
    </source>
</evidence>